<evidence type="ECO:0000256" key="3">
    <source>
        <dbReference type="ARBA" id="ARBA00022989"/>
    </source>
</evidence>
<dbReference type="InterPro" id="IPR017452">
    <property type="entry name" value="GPCR_Rhodpsn_7TM"/>
</dbReference>
<feature type="transmembrane region" description="Helical" evidence="5">
    <location>
        <begin position="24"/>
        <end position="44"/>
    </location>
</feature>
<comment type="subcellular location">
    <subcellularLocation>
        <location evidence="1">Membrane</location>
    </subcellularLocation>
</comment>
<dbReference type="Proteomes" id="UP000663844">
    <property type="component" value="Unassembled WGS sequence"/>
</dbReference>
<comment type="caution">
    <text evidence="8">The sequence shown here is derived from an EMBL/GenBank/DDBJ whole genome shotgun (WGS) entry which is preliminary data.</text>
</comment>
<evidence type="ECO:0000313" key="8">
    <source>
        <dbReference type="EMBL" id="CAF3860112.1"/>
    </source>
</evidence>
<feature type="transmembrane region" description="Helical" evidence="5">
    <location>
        <begin position="56"/>
        <end position="75"/>
    </location>
</feature>
<feature type="transmembrane region" description="Helical" evidence="5">
    <location>
        <begin position="253"/>
        <end position="273"/>
    </location>
</feature>
<evidence type="ECO:0000256" key="1">
    <source>
        <dbReference type="ARBA" id="ARBA00004370"/>
    </source>
</evidence>
<feature type="domain" description="G-protein coupled receptors family 1 profile" evidence="6">
    <location>
        <begin position="36"/>
        <end position="312"/>
    </location>
</feature>
<reference evidence="8" key="1">
    <citation type="submission" date="2021-02" db="EMBL/GenBank/DDBJ databases">
        <authorList>
            <person name="Nowell W R."/>
        </authorList>
    </citation>
    <scope>NUCLEOTIDE SEQUENCE</scope>
</reference>
<dbReference type="InterPro" id="IPR000276">
    <property type="entry name" value="GPCR_Rhodpsn"/>
</dbReference>
<dbReference type="AlphaFoldDB" id="A0A819EZI2"/>
<dbReference type="Gene3D" id="1.20.1070.10">
    <property type="entry name" value="Rhodopsin 7-helix transmembrane proteins"/>
    <property type="match status" value="1"/>
</dbReference>
<keyword evidence="2 5" id="KW-0812">Transmembrane</keyword>
<dbReference type="Pfam" id="PF00001">
    <property type="entry name" value="7tm_1"/>
    <property type="match status" value="1"/>
</dbReference>
<evidence type="ECO:0000256" key="4">
    <source>
        <dbReference type="ARBA" id="ARBA00023136"/>
    </source>
</evidence>
<accession>A0A819EZI2</accession>
<keyword evidence="4 5" id="KW-0472">Membrane</keyword>
<dbReference type="GO" id="GO:0004930">
    <property type="term" value="F:G protein-coupled receptor activity"/>
    <property type="evidence" value="ECO:0007669"/>
    <property type="project" value="InterPro"/>
</dbReference>
<feature type="transmembrane region" description="Helical" evidence="5">
    <location>
        <begin position="141"/>
        <end position="159"/>
    </location>
</feature>
<dbReference type="EMBL" id="CAJNOG010000255">
    <property type="protein sequence ID" value="CAF1121112.1"/>
    <property type="molecule type" value="Genomic_DNA"/>
</dbReference>
<evidence type="ECO:0000256" key="5">
    <source>
        <dbReference type="SAM" id="Phobius"/>
    </source>
</evidence>
<evidence type="ECO:0000313" key="9">
    <source>
        <dbReference type="Proteomes" id="UP000663844"/>
    </source>
</evidence>
<evidence type="ECO:0000256" key="2">
    <source>
        <dbReference type="ARBA" id="ARBA00022692"/>
    </source>
</evidence>
<dbReference type="InterPro" id="IPR052954">
    <property type="entry name" value="GPCR-Ligand_Int"/>
</dbReference>
<dbReference type="PANTHER" id="PTHR46641:SF18">
    <property type="entry name" value="G-PROTEIN COUPLED RECEPTORS FAMILY 1 PROFILE DOMAIN-CONTAINING PROTEIN"/>
    <property type="match status" value="1"/>
</dbReference>
<dbReference type="EMBL" id="CAJOAZ010001810">
    <property type="protein sequence ID" value="CAF3860112.1"/>
    <property type="molecule type" value="Genomic_DNA"/>
</dbReference>
<gene>
    <name evidence="7" type="ORF">JYZ213_LOCUS22485</name>
    <name evidence="8" type="ORF">OXD698_LOCUS21766</name>
</gene>
<name>A0A819EZI2_9BILA</name>
<sequence length="340" mass="39679">MSSMSIDNNIIRALNSASDEIDRYFSIFIFIFGIFGNILNIFVFLHRTLRTNSCALLFLVSSIVNIISIISGLTTRMLSGWTANLTNSIEWLCKIRIFIVLTSRTFVMWTLMLATVDRWLLSSSNVHYRHLCTLKYTRRGMFIILFFSILINIDIIYCYEVDPINTPLKCDSNTELCRFITDFTIAFMIYIIPICLMIIFGLLTIKNIRQIQRIHTQPIVIVTNIGDNKSRVRFTNYRTLRTKKIDRRLLQMHLIQIIILTILNFPIVIQRFYSTLTFYNYKSSLQVSIENLLFNIVLLLNYVASASSFYIFTLGGGDTFRNAFWDLMKSIIHCIRCENM</sequence>
<organism evidence="8 9">
    <name type="scientific">Adineta steineri</name>
    <dbReference type="NCBI Taxonomy" id="433720"/>
    <lineage>
        <taxon>Eukaryota</taxon>
        <taxon>Metazoa</taxon>
        <taxon>Spiralia</taxon>
        <taxon>Gnathifera</taxon>
        <taxon>Rotifera</taxon>
        <taxon>Eurotatoria</taxon>
        <taxon>Bdelloidea</taxon>
        <taxon>Adinetida</taxon>
        <taxon>Adinetidae</taxon>
        <taxon>Adineta</taxon>
    </lineage>
</organism>
<protein>
    <recommendedName>
        <fullName evidence="6">G-protein coupled receptors family 1 profile domain-containing protein</fullName>
    </recommendedName>
</protein>
<feature type="transmembrane region" description="Helical" evidence="5">
    <location>
        <begin position="95"/>
        <end position="120"/>
    </location>
</feature>
<proteinExistence type="predicted"/>
<feature type="transmembrane region" description="Helical" evidence="5">
    <location>
        <begin position="293"/>
        <end position="312"/>
    </location>
</feature>
<dbReference type="SUPFAM" id="SSF81321">
    <property type="entry name" value="Family A G protein-coupled receptor-like"/>
    <property type="match status" value="1"/>
</dbReference>
<keyword evidence="3 5" id="KW-1133">Transmembrane helix</keyword>
<evidence type="ECO:0000313" key="7">
    <source>
        <dbReference type="EMBL" id="CAF1121112.1"/>
    </source>
</evidence>
<dbReference type="GO" id="GO:0016020">
    <property type="term" value="C:membrane"/>
    <property type="evidence" value="ECO:0007669"/>
    <property type="project" value="UniProtKB-SubCell"/>
</dbReference>
<feature type="transmembrane region" description="Helical" evidence="5">
    <location>
        <begin position="179"/>
        <end position="203"/>
    </location>
</feature>
<dbReference type="PROSITE" id="PS50262">
    <property type="entry name" value="G_PROTEIN_RECEP_F1_2"/>
    <property type="match status" value="1"/>
</dbReference>
<dbReference type="Proteomes" id="UP000663845">
    <property type="component" value="Unassembled WGS sequence"/>
</dbReference>
<dbReference type="PANTHER" id="PTHR46641">
    <property type="entry name" value="FMRFAMIDE RECEPTOR-RELATED"/>
    <property type="match status" value="1"/>
</dbReference>
<evidence type="ECO:0000259" key="6">
    <source>
        <dbReference type="PROSITE" id="PS50262"/>
    </source>
</evidence>